<sequence>MKKIPCSLVLCGVLTYGLATAQKLQAQIIPDATLPQSSIVNQETITGGTASGATLFHSFQTFSIPTGGVAQFLPNAGIQNIVTRVTGTERSQINGLLSIQGQANLFFLNPNGITFGQDARLDINGSFIASTADSWTFSNGGEFSARTPQAPPLLRMSTPIGLQFGTRPGSIINQARLALPPLRMLGFAGGDIRFDQGSYTSLGGNIFLMSAIAPGTVCIAPDLSLGESSLMSLGKIELSGTSAVNVGGLRGGAVQIRGGDVIVRDQARIFSDTVGAIDGRDIEIQAHQFRLQDRAVVRAFTVGTGTGGDITVQAKDTITLTGAGYEAFDRNYLKVPFDRTVQPNNLESAILAGTFGQGNAGNLTLEARQVRLENGAVLGNPTQGAGAGGDLTMRVAESIDVTSSGIGTTAIDRGKAGDLSIQTGSLRLNRTGVITAITLGDGDSGRITIHATDDVIVNGGVRDGFLPSYIATTTISDKGNAGNLEINARRIQIENGGTISTSSGSAVVDRIFVSSGTSGNLTLNASEEIRLDGIGLNRDSASLIATNTFGSANAGNIHLNTRRFVSLGQSFVVASTFASGQGGTITVNALDSINIVGQPSDSFGIGTYSGKSSFLTISQLPTATGAAGDVRLSTSQLSIQNNGRINVDSIGSGNAGTIQVNANVIRLENAGITATTNSGGKGNIDLRSQLILLRNGSQITTRADNSDGGNIDIKTGVLAAIPKENSDITANAKRQGGAINITAQGIFGFQQSRSLTSKSEITASSEIKGLDGTVTLTTFGTEPNVTAELPVTVMENSARIAQTCARFAKTSQFVMTERGGLEPSISEVVQSTPIWRDERDGKAIEHGSEQSAIVEATQWIRQSDGTIALVAAAPYPQTTIDCSAGESK</sequence>
<feature type="domain" description="Filamentous haemagglutinin FhaB/tRNA nuclease CdiA-like TPS" evidence="2">
    <location>
        <begin position="31"/>
        <end position="138"/>
    </location>
</feature>
<dbReference type="SMART" id="SM00912">
    <property type="entry name" value="Haemagg_act"/>
    <property type="match status" value="1"/>
</dbReference>
<evidence type="ECO:0000313" key="4">
    <source>
        <dbReference type="Proteomes" id="UP000217895"/>
    </source>
</evidence>
<feature type="signal peptide" evidence="1">
    <location>
        <begin position="1"/>
        <end position="21"/>
    </location>
</feature>
<proteinExistence type="predicted"/>
<dbReference type="Proteomes" id="UP000217895">
    <property type="component" value="Chromosome"/>
</dbReference>
<dbReference type="Pfam" id="PF05860">
    <property type="entry name" value="TPS"/>
    <property type="match status" value="1"/>
</dbReference>
<dbReference type="AlphaFoldDB" id="A0A1Z4JND9"/>
<organism evidence="3 4">
    <name type="scientific">Leptolyngbya boryana NIES-2135</name>
    <dbReference type="NCBI Taxonomy" id="1973484"/>
    <lineage>
        <taxon>Bacteria</taxon>
        <taxon>Bacillati</taxon>
        <taxon>Cyanobacteriota</taxon>
        <taxon>Cyanophyceae</taxon>
        <taxon>Leptolyngbyales</taxon>
        <taxon>Leptolyngbyaceae</taxon>
        <taxon>Leptolyngbya group</taxon>
        <taxon>Leptolyngbya</taxon>
    </lineage>
</organism>
<evidence type="ECO:0000259" key="2">
    <source>
        <dbReference type="SMART" id="SM00912"/>
    </source>
</evidence>
<protein>
    <submittedName>
        <fullName evidence="3">Filamentous hemagglutinin family outer membrane protein</fullName>
    </submittedName>
</protein>
<keyword evidence="1" id="KW-0732">Signal</keyword>
<dbReference type="NCBIfam" id="TIGR01901">
    <property type="entry name" value="adhes_NPXG"/>
    <property type="match status" value="1"/>
</dbReference>
<dbReference type="InterPro" id="IPR012334">
    <property type="entry name" value="Pectin_lyas_fold"/>
</dbReference>
<accession>A0A1Z4JND9</accession>
<dbReference type="EMBL" id="AP018203">
    <property type="protein sequence ID" value="BAY58271.1"/>
    <property type="molecule type" value="Genomic_DNA"/>
</dbReference>
<dbReference type="Gene3D" id="2.160.20.10">
    <property type="entry name" value="Single-stranded right-handed beta-helix, Pectin lyase-like"/>
    <property type="match status" value="2"/>
</dbReference>
<keyword evidence="4" id="KW-1185">Reference proteome</keyword>
<reference evidence="3 4" key="1">
    <citation type="submission" date="2017-06" db="EMBL/GenBank/DDBJ databases">
        <title>Genome sequencing of cyanobaciteial culture collection at National Institute for Environmental Studies (NIES).</title>
        <authorList>
            <person name="Hirose Y."/>
            <person name="Shimura Y."/>
            <person name="Fujisawa T."/>
            <person name="Nakamura Y."/>
            <person name="Kawachi M."/>
        </authorList>
    </citation>
    <scope>NUCLEOTIDE SEQUENCE [LARGE SCALE GENOMIC DNA]</scope>
    <source>
        <strain evidence="3 4">NIES-2135</strain>
    </source>
</reference>
<gene>
    <name evidence="3" type="ORF">NIES2135_51440</name>
</gene>
<dbReference type="InterPro" id="IPR011050">
    <property type="entry name" value="Pectin_lyase_fold/virulence"/>
</dbReference>
<dbReference type="InterPro" id="IPR008638">
    <property type="entry name" value="FhaB/CdiA-like_TPS"/>
</dbReference>
<feature type="chain" id="PRO_5011116130" evidence="1">
    <location>
        <begin position="22"/>
        <end position="888"/>
    </location>
</feature>
<evidence type="ECO:0000256" key="1">
    <source>
        <dbReference type="SAM" id="SignalP"/>
    </source>
</evidence>
<name>A0A1Z4JND9_LEPBY</name>
<evidence type="ECO:0000313" key="3">
    <source>
        <dbReference type="EMBL" id="BAY58271.1"/>
    </source>
</evidence>
<dbReference type="SUPFAM" id="SSF51126">
    <property type="entry name" value="Pectin lyase-like"/>
    <property type="match status" value="3"/>
</dbReference>